<comment type="caution">
    <text evidence="1">The sequence shown here is derived from an EMBL/GenBank/DDBJ whole genome shotgun (WGS) entry which is preliminary data.</text>
</comment>
<accession>A0A4Q8B5Q9</accession>
<name>A0A4Q8B5Q9_9ACTN</name>
<evidence type="ECO:0000313" key="1">
    <source>
        <dbReference type="EMBL" id="RZU72193.1"/>
    </source>
</evidence>
<keyword evidence="2" id="KW-1185">Reference proteome</keyword>
<organism evidence="1 2">
    <name type="scientific">Micromonospora kangleipakensis</name>
    <dbReference type="NCBI Taxonomy" id="1077942"/>
    <lineage>
        <taxon>Bacteria</taxon>
        <taxon>Bacillati</taxon>
        <taxon>Actinomycetota</taxon>
        <taxon>Actinomycetes</taxon>
        <taxon>Micromonosporales</taxon>
        <taxon>Micromonosporaceae</taxon>
        <taxon>Micromonospora</taxon>
    </lineage>
</organism>
<dbReference type="RefSeq" id="WP_130329795.1">
    <property type="nucleotide sequence ID" value="NZ_SHLD01000001.1"/>
</dbReference>
<proteinExistence type="predicted"/>
<sequence>MDVTQARDTATRLLAAFPPGVPDAVLTGGAEDQGWCWVLQWTTRRAMASGSPDDAPPPGIGPVAVDKATGEAFYLSSVPLPVALDMARAARGR</sequence>
<reference evidence="1 2" key="1">
    <citation type="submission" date="2019-02" db="EMBL/GenBank/DDBJ databases">
        <title>Sequencing the genomes of 1000 actinobacteria strains.</title>
        <authorList>
            <person name="Klenk H.-P."/>
        </authorList>
    </citation>
    <scope>NUCLEOTIDE SEQUENCE [LARGE SCALE GENOMIC DNA]</scope>
    <source>
        <strain evidence="1 2">DSM 45612</strain>
    </source>
</reference>
<dbReference type="OrthoDB" id="4516685at2"/>
<protein>
    <recommendedName>
        <fullName evidence="3">Immunity protein 35 of polymorphic toxin system</fullName>
    </recommendedName>
</protein>
<evidence type="ECO:0008006" key="3">
    <source>
        <dbReference type="Google" id="ProtNLM"/>
    </source>
</evidence>
<dbReference type="Proteomes" id="UP000294114">
    <property type="component" value="Unassembled WGS sequence"/>
</dbReference>
<dbReference type="EMBL" id="SHLD01000001">
    <property type="protein sequence ID" value="RZU72193.1"/>
    <property type="molecule type" value="Genomic_DNA"/>
</dbReference>
<evidence type="ECO:0000313" key="2">
    <source>
        <dbReference type="Proteomes" id="UP000294114"/>
    </source>
</evidence>
<dbReference type="AlphaFoldDB" id="A0A4Q8B5Q9"/>
<gene>
    <name evidence="1" type="ORF">EV384_0538</name>
</gene>